<evidence type="ECO:0000313" key="2">
    <source>
        <dbReference type="EMBL" id="CAG9311212.1"/>
    </source>
</evidence>
<reference evidence="2" key="1">
    <citation type="submission" date="2021-09" db="EMBL/GenBank/DDBJ databases">
        <authorList>
            <consortium name="AG Swart"/>
            <person name="Singh M."/>
            <person name="Singh A."/>
            <person name="Seah K."/>
            <person name="Emmerich C."/>
        </authorList>
    </citation>
    <scope>NUCLEOTIDE SEQUENCE</scope>
    <source>
        <strain evidence="2">ATCC30299</strain>
    </source>
</reference>
<keyword evidence="1" id="KW-0472">Membrane</keyword>
<feature type="transmembrane region" description="Helical" evidence="1">
    <location>
        <begin position="159"/>
        <end position="185"/>
    </location>
</feature>
<feature type="transmembrane region" description="Helical" evidence="1">
    <location>
        <begin position="429"/>
        <end position="454"/>
    </location>
</feature>
<evidence type="ECO:0000313" key="3">
    <source>
        <dbReference type="Proteomes" id="UP001162131"/>
    </source>
</evidence>
<proteinExistence type="predicted"/>
<feature type="transmembrane region" description="Helical" evidence="1">
    <location>
        <begin position="243"/>
        <end position="266"/>
    </location>
</feature>
<accession>A0AAU9ID43</accession>
<organism evidence="2 3">
    <name type="scientific">Blepharisma stoltei</name>
    <dbReference type="NCBI Taxonomy" id="1481888"/>
    <lineage>
        <taxon>Eukaryota</taxon>
        <taxon>Sar</taxon>
        <taxon>Alveolata</taxon>
        <taxon>Ciliophora</taxon>
        <taxon>Postciliodesmatophora</taxon>
        <taxon>Heterotrichea</taxon>
        <taxon>Heterotrichida</taxon>
        <taxon>Blepharismidae</taxon>
        <taxon>Blepharisma</taxon>
    </lineage>
</organism>
<dbReference type="EMBL" id="CAJZBQ010000004">
    <property type="protein sequence ID" value="CAG9311212.1"/>
    <property type="molecule type" value="Genomic_DNA"/>
</dbReference>
<gene>
    <name evidence="2" type="ORF">BSTOLATCC_MIC3504</name>
</gene>
<protein>
    <submittedName>
        <fullName evidence="2">Uncharacterized protein</fullName>
    </submittedName>
</protein>
<comment type="caution">
    <text evidence="2">The sequence shown here is derived from an EMBL/GenBank/DDBJ whole genome shotgun (WGS) entry which is preliminary data.</text>
</comment>
<dbReference type="AlphaFoldDB" id="A0AAU9ID43"/>
<evidence type="ECO:0000256" key="1">
    <source>
        <dbReference type="SAM" id="Phobius"/>
    </source>
</evidence>
<sequence length="476" mass="55610">MDLPIALGNVDSKLQHVSLTARMMWSLSHYGGPDTAYALYIAYLYFPSHLDILKNLYLNITSSLVDWNYCSGQSIFIDDNIKLWSSSAERKINLLDLISKSIQSGSDFIKKYNNSENYKNEITFLALNNFGEVTRYCNNSLYQVIDCQKSMMLDFKTEVYILLILGVGVLALCICAMVPFCYSTINYEDELWNNLRKKAYENYSELKQNLLERIKRVHCQPEILVNHRKPSNNKANFKSYYKYVWRISIYFIAVTAFSIANIAFLYEKCTDYLSYRPDIMKEMINRQILQNSIMTWTTLSQFETLGIPLVDEFVNLYPYMNSSSEFQKVLSLIEQSKVNLRNPKYLPILSDSFKNVFYKKDSYYIDYFNYGTSPGEELLLRESYFYAYSNLFPDLWIDWLIDFSILNTRYGELANEIDQHSQSVIEAQVNAIVATFVFFAASSIAIYFLLYFAFFKKEKECLGRISSIMKLMPNKN</sequence>
<dbReference type="Proteomes" id="UP001162131">
    <property type="component" value="Unassembled WGS sequence"/>
</dbReference>
<keyword evidence="1" id="KW-0812">Transmembrane</keyword>
<keyword evidence="3" id="KW-1185">Reference proteome</keyword>
<name>A0AAU9ID43_9CILI</name>
<keyword evidence="1" id="KW-1133">Transmembrane helix</keyword>